<feature type="non-terminal residue" evidence="2">
    <location>
        <position position="1"/>
    </location>
</feature>
<dbReference type="SUPFAM" id="SSF81321">
    <property type="entry name" value="Family A G protein-coupled receptor-like"/>
    <property type="match status" value="1"/>
</dbReference>
<dbReference type="PANTHER" id="PTHR23021:SF11">
    <property type="entry name" value="SERPENTINE RECEPTOR, CLASS T"/>
    <property type="match status" value="1"/>
</dbReference>
<feature type="transmembrane region" description="Helical" evidence="1">
    <location>
        <begin position="70"/>
        <end position="94"/>
    </location>
</feature>
<protein>
    <recommendedName>
        <fullName evidence="4">G protein-coupled receptor</fullName>
    </recommendedName>
</protein>
<comment type="caution">
    <text evidence="2">The sequence shown here is derived from an EMBL/GenBank/DDBJ whole genome shotgun (WGS) entry which is preliminary data.</text>
</comment>
<gene>
    <name evidence="2" type="ORF">MSPICULIGERA_LOCUS4649</name>
</gene>
<evidence type="ECO:0000256" key="1">
    <source>
        <dbReference type="SAM" id="Phobius"/>
    </source>
</evidence>
<feature type="transmembrane region" description="Helical" evidence="1">
    <location>
        <begin position="34"/>
        <end position="58"/>
    </location>
</feature>
<dbReference type="PANTHER" id="PTHR23021">
    <property type="entry name" value="SERPENTINE RECEPTOR, CLASS T"/>
    <property type="match status" value="1"/>
</dbReference>
<keyword evidence="3" id="KW-1185">Reference proteome</keyword>
<dbReference type="Proteomes" id="UP001177023">
    <property type="component" value="Unassembled WGS sequence"/>
</dbReference>
<keyword evidence="1" id="KW-0472">Membrane</keyword>
<dbReference type="InterPro" id="IPR019425">
    <property type="entry name" value="7TM_GPCR_serpentine_rcpt_Srt"/>
</dbReference>
<keyword evidence="1" id="KW-1133">Transmembrane helix</keyword>
<dbReference type="AlphaFoldDB" id="A0AA36FT53"/>
<sequence>METIRALFGYPDSMYNCSGRTSAEWLARGEKWPILGNFFIMMGVLYILLYLPSIYSMIKLKLLKNPCYRIMFCLIFADIMNLTANSLFAGYIFAIGGGPDFGVFWDIFAGRLVQAFPP</sequence>
<organism evidence="2 3">
    <name type="scientific">Mesorhabditis spiculigera</name>
    <dbReference type="NCBI Taxonomy" id="96644"/>
    <lineage>
        <taxon>Eukaryota</taxon>
        <taxon>Metazoa</taxon>
        <taxon>Ecdysozoa</taxon>
        <taxon>Nematoda</taxon>
        <taxon>Chromadorea</taxon>
        <taxon>Rhabditida</taxon>
        <taxon>Rhabditina</taxon>
        <taxon>Rhabditomorpha</taxon>
        <taxon>Rhabditoidea</taxon>
        <taxon>Rhabditidae</taxon>
        <taxon>Mesorhabditinae</taxon>
        <taxon>Mesorhabditis</taxon>
    </lineage>
</organism>
<dbReference type="EMBL" id="CATQJA010001156">
    <property type="protein sequence ID" value="CAJ0566033.1"/>
    <property type="molecule type" value="Genomic_DNA"/>
</dbReference>
<evidence type="ECO:0000313" key="2">
    <source>
        <dbReference type="EMBL" id="CAJ0566033.1"/>
    </source>
</evidence>
<reference evidence="2" key="1">
    <citation type="submission" date="2023-06" db="EMBL/GenBank/DDBJ databases">
        <authorList>
            <person name="Delattre M."/>
        </authorList>
    </citation>
    <scope>NUCLEOTIDE SEQUENCE</scope>
    <source>
        <strain evidence="2">AF72</strain>
    </source>
</reference>
<evidence type="ECO:0000313" key="3">
    <source>
        <dbReference type="Proteomes" id="UP001177023"/>
    </source>
</evidence>
<evidence type="ECO:0008006" key="4">
    <source>
        <dbReference type="Google" id="ProtNLM"/>
    </source>
</evidence>
<keyword evidence="1" id="KW-0812">Transmembrane</keyword>
<accession>A0AA36FT53</accession>
<dbReference type="Pfam" id="PF10321">
    <property type="entry name" value="7TM_GPCR_Srt"/>
    <property type="match status" value="1"/>
</dbReference>
<proteinExistence type="predicted"/>
<name>A0AA36FT53_9BILA</name>